<sequence length="212" mass="24194">MGPGKWIEADSSGGSMPYLTIEQFVGPVAGSSNNFWLIFGHSKDVPLSTTPETIEDRINEQLNEEEPEFEEDSTRTKRKLFNALLHHLDLDIHTFKKHGQPLMVQAATEYKRILEELNEQRLFPPSCDTESTQFIENAAEPSKLEEGFALKPARKVTRYALSNEPNANDVLEEIDQNEGEEELTYQDDGFFHDDFDQIMETVLRNKGSLNIM</sequence>
<protein>
    <submittedName>
        <fullName evidence="2">Uncharacterized protein</fullName>
    </submittedName>
</protein>
<proteinExistence type="predicted"/>
<accession>A0A914CY73</accession>
<name>A0A914CY73_9BILA</name>
<keyword evidence="1" id="KW-1185">Reference proteome</keyword>
<reference evidence="2" key="1">
    <citation type="submission" date="2022-11" db="UniProtKB">
        <authorList>
            <consortium name="WormBaseParasite"/>
        </authorList>
    </citation>
    <scope>IDENTIFICATION</scope>
</reference>
<evidence type="ECO:0000313" key="1">
    <source>
        <dbReference type="Proteomes" id="UP000887540"/>
    </source>
</evidence>
<organism evidence="1 2">
    <name type="scientific">Acrobeloides nanus</name>
    <dbReference type="NCBI Taxonomy" id="290746"/>
    <lineage>
        <taxon>Eukaryota</taxon>
        <taxon>Metazoa</taxon>
        <taxon>Ecdysozoa</taxon>
        <taxon>Nematoda</taxon>
        <taxon>Chromadorea</taxon>
        <taxon>Rhabditida</taxon>
        <taxon>Tylenchina</taxon>
        <taxon>Cephalobomorpha</taxon>
        <taxon>Cephaloboidea</taxon>
        <taxon>Cephalobidae</taxon>
        <taxon>Acrobeloides</taxon>
    </lineage>
</organism>
<dbReference type="AlphaFoldDB" id="A0A914CY73"/>
<evidence type="ECO:0000313" key="2">
    <source>
        <dbReference type="WBParaSite" id="ACRNAN_scaffold16204.g14623.t1"/>
    </source>
</evidence>
<dbReference type="Proteomes" id="UP000887540">
    <property type="component" value="Unplaced"/>
</dbReference>
<dbReference type="WBParaSite" id="ACRNAN_scaffold16204.g14623.t1">
    <property type="protein sequence ID" value="ACRNAN_scaffold16204.g14623.t1"/>
    <property type="gene ID" value="ACRNAN_scaffold16204.g14623"/>
</dbReference>